<dbReference type="HOGENOM" id="CLU_2061564_0_0_1"/>
<accession>W9I0N0</accession>
<organism evidence="2 3">
    <name type="scientific">Fusarium oxysporum NRRL 32931</name>
    <dbReference type="NCBI Taxonomy" id="660029"/>
    <lineage>
        <taxon>Eukaryota</taxon>
        <taxon>Fungi</taxon>
        <taxon>Dikarya</taxon>
        <taxon>Ascomycota</taxon>
        <taxon>Pezizomycotina</taxon>
        <taxon>Sordariomycetes</taxon>
        <taxon>Hypocreomycetidae</taxon>
        <taxon>Hypocreales</taxon>
        <taxon>Nectriaceae</taxon>
        <taxon>Fusarium</taxon>
        <taxon>Fusarium oxysporum species complex</taxon>
    </lineage>
</organism>
<sequence length="119" mass="13314">MSERRLPFLSYITSFSAPAESFFFFSAQQYFSTLPFSGSSQTSCVAPTSVSAKASSCHHTKPLRLFKSFSQGNIGCTLGMQHARLFTIHPAHLNAECWAQQNPQRKPSPKQSKALLRWI</sequence>
<feature type="region of interest" description="Disordered" evidence="1">
    <location>
        <begin position="100"/>
        <end position="119"/>
    </location>
</feature>
<protein>
    <submittedName>
        <fullName evidence="2">Uncharacterized protein</fullName>
    </submittedName>
</protein>
<evidence type="ECO:0000256" key="1">
    <source>
        <dbReference type="SAM" id="MobiDB-lite"/>
    </source>
</evidence>
<dbReference type="EMBL" id="JH717844">
    <property type="protein sequence ID" value="EWY88172.1"/>
    <property type="molecule type" value="Genomic_DNA"/>
</dbReference>
<dbReference type="Proteomes" id="UP000030753">
    <property type="component" value="Unassembled WGS sequence"/>
</dbReference>
<dbReference type="AlphaFoldDB" id="W9I0N0"/>
<gene>
    <name evidence="2" type="ORF">FOYG_09480</name>
</gene>
<name>W9I0N0_FUSOX</name>
<proteinExistence type="predicted"/>
<evidence type="ECO:0000313" key="3">
    <source>
        <dbReference type="Proteomes" id="UP000030753"/>
    </source>
</evidence>
<reference evidence="2 3" key="1">
    <citation type="submission" date="2011-06" db="EMBL/GenBank/DDBJ databases">
        <title>The Genome Sequence of Fusarium oxysporum FOSC 3-a.</title>
        <authorList>
            <consortium name="The Broad Institute Genome Sequencing Platform"/>
            <person name="Ma L.-J."/>
            <person name="Gale L.R."/>
            <person name="Schwartz D.C."/>
            <person name="Zhou S."/>
            <person name="Corby-Kistler H."/>
            <person name="Young S.K."/>
            <person name="Zeng Q."/>
            <person name="Gargeya S."/>
            <person name="Fitzgerald M."/>
            <person name="Haas B."/>
            <person name="Abouelleil A."/>
            <person name="Alvarado L."/>
            <person name="Arachchi H.M."/>
            <person name="Berlin A."/>
            <person name="Brown A."/>
            <person name="Chapman S.B."/>
            <person name="Chen Z."/>
            <person name="Dunbar C."/>
            <person name="Freedman E."/>
            <person name="Gearin G."/>
            <person name="Gellesch M."/>
            <person name="Goldberg J."/>
            <person name="Griggs A."/>
            <person name="Gujja S."/>
            <person name="Heiman D."/>
            <person name="Howarth C."/>
            <person name="Larson L."/>
            <person name="Lui A."/>
            <person name="MacDonald P.J.P."/>
            <person name="Mehta T."/>
            <person name="Montmayeur A."/>
            <person name="Murphy C."/>
            <person name="Neiman D."/>
            <person name="Pearson M."/>
            <person name="Priest M."/>
            <person name="Roberts A."/>
            <person name="Saif S."/>
            <person name="Shea T."/>
            <person name="Shenoy N."/>
            <person name="Sisk P."/>
            <person name="Stolte C."/>
            <person name="Sykes S."/>
            <person name="Wortman J."/>
            <person name="Nusbaum C."/>
            <person name="Birren B."/>
        </authorList>
    </citation>
    <scope>NUCLEOTIDE SEQUENCE [LARGE SCALE GENOMIC DNA]</scope>
    <source>
        <strain evidence="3">FOSC 3-a</strain>
    </source>
</reference>
<evidence type="ECO:0000313" key="2">
    <source>
        <dbReference type="EMBL" id="EWY88172.1"/>
    </source>
</evidence>
<feature type="compositionally biased region" description="Polar residues" evidence="1">
    <location>
        <begin position="100"/>
        <end position="111"/>
    </location>
</feature>